<name>A0AB39TTY0_9ACTN</name>
<accession>A0AB39TTY0</accession>
<organism evidence="1">
    <name type="scientific">Streptomyces sp. Y1</name>
    <dbReference type="NCBI Taxonomy" id="3238634"/>
    <lineage>
        <taxon>Bacteria</taxon>
        <taxon>Bacillati</taxon>
        <taxon>Actinomycetota</taxon>
        <taxon>Actinomycetes</taxon>
        <taxon>Kitasatosporales</taxon>
        <taxon>Streptomycetaceae</taxon>
        <taxon>Streptomyces</taxon>
    </lineage>
</organism>
<evidence type="ECO:0008006" key="2">
    <source>
        <dbReference type="Google" id="ProtNLM"/>
    </source>
</evidence>
<reference evidence="1" key="1">
    <citation type="submission" date="2024-07" db="EMBL/GenBank/DDBJ databases">
        <authorList>
            <person name="Yu S.T."/>
        </authorList>
    </citation>
    <scope>NUCLEOTIDE SEQUENCE</scope>
    <source>
        <strain evidence="1">Y1</strain>
    </source>
</reference>
<dbReference type="RefSeq" id="WP_369184936.1">
    <property type="nucleotide sequence ID" value="NZ_CP163445.1"/>
</dbReference>
<protein>
    <recommendedName>
        <fullName evidence="2">Transposase</fullName>
    </recommendedName>
</protein>
<evidence type="ECO:0000313" key="1">
    <source>
        <dbReference type="EMBL" id="XDQ82610.1"/>
    </source>
</evidence>
<proteinExistence type="predicted"/>
<dbReference type="EMBL" id="CP163445">
    <property type="protein sequence ID" value="XDQ82610.1"/>
    <property type="molecule type" value="Genomic_DNA"/>
</dbReference>
<gene>
    <name evidence="1" type="ORF">AB2U05_30995</name>
</gene>
<sequence>MKQGGRRLGLVARAAVAIPAGVKRKAEWAIEGDSRGLGQLMGGHREVKWPRDGPVKAARKRM</sequence>
<dbReference type="AlphaFoldDB" id="A0AB39TTY0"/>